<proteinExistence type="predicted"/>
<reference evidence="1 2" key="1">
    <citation type="submission" date="2016-07" db="EMBL/GenBank/DDBJ databases">
        <title>Multiple horizontal gene transfer events from other fungi enriched the ability of initially mycotrophic Trichoderma (Ascomycota) to feed on dead plant biomass.</title>
        <authorList>
            <consortium name="DOE Joint Genome Institute"/>
            <person name="Aerts A."/>
            <person name="Atanasova L."/>
            <person name="Chenthamara K."/>
            <person name="Zhang J."/>
            <person name="Grujic M."/>
            <person name="Henrissat B."/>
            <person name="Kuo A."/>
            <person name="Salamov A."/>
            <person name="Lipzen A."/>
            <person name="Labutti K."/>
            <person name="Barry K."/>
            <person name="Miao Y."/>
            <person name="Rahimi M.J."/>
            <person name="Shen Q."/>
            <person name="Grigoriev I.V."/>
            <person name="Kubicek C.P."/>
            <person name="Druzhinina I.S."/>
        </authorList>
    </citation>
    <scope>NUCLEOTIDE SEQUENCE [LARGE SCALE GENOMIC DNA]</scope>
    <source>
        <strain evidence="1 2">ATCC 18648</strain>
    </source>
</reference>
<accession>A0A2T4BTI7</accession>
<keyword evidence="2" id="KW-1185">Reference proteome</keyword>
<dbReference type="EMBL" id="KZ679140">
    <property type="protein sequence ID" value="PTB72614.1"/>
    <property type="molecule type" value="Genomic_DNA"/>
</dbReference>
<evidence type="ECO:0000313" key="2">
    <source>
        <dbReference type="Proteomes" id="UP000240760"/>
    </source>
</evidence>
<sequence>MISQILRFTLPSGITIPSASFRELRQQIAAAGAITQYYGYTTPTKVTSLPRKRHEVCWVLQWPNELINSTAVARGLAETGVVDATSLILEFTDAQSEHLSSALEAPICEFACIRLRDDAPLENEALQASMHKTYSDTYQIQGFTGGYWAFATNTNETAGVPCSAITQETVPKSQRRLAVYYLGWDSIELHEDGTQTEAFAEEINNLQPYFGPGSGAWYAMLRKQKVKDT</sequence>
<dbReference type="Proteomes" id="UP000240760">
    <property type="component" value="Unassembled WGS sequence"/>
</dbReference>
<protein>
    <submittedName>
        <fullName evidence="1">Uncharacterized protein</fullName>
    </submittedName>
</protein>
<gene>
    <name evidence="1" type="ORF">M440DRAFT_1383693</name>
</gene>
<name>A0A2T4BTI7_TRILO</name>
<organism evidence="1 2">
    <name type="scientific">Trichoderma longibrachiatum ATCC 18648</name>
    <dbReference type="NCBI Taxonomy" id="983965"/>
    <lineage>
        <taxon>Eukaryota</taxon>
        <taxon>Fungi</taxon>
        <taxon>Dikarya</taxon>
        <taxon>Ascomycota</taxon>
        <taxon>Pezizomycotina</taxon>
        <taxon>Sordariomycetes</taxon>
        <taxon>Hypocreomycetidae</taxon>
        <taxon>Hypocreales</taxon>
        <taxon>Hypocreaceae</taxon>
        <taxon>Trichoderma</taxon>
    </lineage>
</organism>
<evidence type="ECO:0000313" key="1">
    <source>
        <dbReference type="EMBL" id="PTB72614.1"/>
    </source>
</evidence>
<dbReference type="AlphaFoldDB" id="A0A2T4BTI7"/>
<dbReference type="OrthoDB" id="2824656at2759"/>